<dbReference type="InterPro" id="IPR000859">
    <property type="entry name" value="CUB_dom"/>
</dbReference>
<evidence type="ECO:0000256" key="1">
    <source>
        <dbReference type="ARBA" id="ARBA00023157"/>
    </source>
</evidence>
<gene>
    <name evidence="5" type="ORF">LSTR_LSTR000790</name>
</gene>
<dbReference type="STRING" id="195883.A0A482XHM9"/>
<accession>A0A482XHM9</accession>
<dbReference type="PANTHER" id="PTHR47537:SF3">
    <property type="entry name" value="CUB DOMAIN-CONTAINING PROTEIN"/>
    <property type="match status" value="1"/>
</dbReference>
<feature type="domain" description="CUB" evidence="4">
    <location>
        <begin position="119"/>
        <end position="244"/>
    </location>
</feature>
<keyword evidence="3" id="KW-0812">Transmembrane</keyword>
<evidence type="ECO:0000313" key="6">
    <source>
        <dbReference type="Proteomes" id="UP000291343"/>
    </source>
</evidence>
<organism evidence="5 6">
    <name type="scientific">Laodelphax striatellus</name>
    <name type="common">Small brown planthopper</name>
    <name type="synonym">Delphax striatella</name>
    <dbReference type="NCBI Taxonomy" id="195883"/>
    <lineage>
        <taxon>Eukaryota</taxon>
        <taxon>Metazoa</taxon>
        <taxon>Ecdysozoa</taxon>
        <taxon>Arthropoda</taxon>
        <taxon>Hexapoda</taxon>
        <taxon>Insecta</taxon>
        <taxon>Pterygota</taxon>
        <taxon>Neoptera</taxon>
        <taxon>Paraneoptera</taxon>
        <taxon>Hemiptera</taxon>
        <taxon>Auchenorrhyncha</taxon>
        <taxon>Fulgoroidea</taxon>
        <taxon>Delphacidae</taxon>
        <taxon>Criomorphinae</taxon>
        <taxon>Laodelphax</taxon>
    </lineage>
</organism>
<evidence type="ECO:0000313" key="5">
    <source>
        <dbReference type="EMBL" id="RZF44838.1"/>
    </source>
</evidence>
<evidence type="ECO:0000256" key="3">
    <source>
        <dbReference type="SAM" id="Phobius"/>
    </source>
</evidence>
<evidence type="ECO:0000259" key="4">
    <source>
        <dbReference type="PROSITE" id="PS01180"/>
    </source>
</evidence>
<dbReference type="Pfam" id="PF00431">
    <property type="entry name" value="CUB"/>
    <property type="match status" value="1"/>
</dbReference>
<evidence type="ECO:0000256" key="2">
    <source>
        <dbReference type="PROSITE-ProRule" id="PRU00059"/>
    </source>
</evidence>
<comment type="caution">
    <text evidence="5">The sequence shown here is derived from an EMBL/GenBank/DDBJ whole genome shotgun (WGS) entry which is preliminary data.</text>
</comment>
<feature type="domain" description="CUB" evidence="4">
    <location>
        <begin position="266"/>
        <end position="387"/>
    </location>
</feature>
<dbReference type="CDD" id="cd00041">
    <property type="entry name" value="CUB"/>
    <property type="match status" value="1"/>
</dbReference>
<keyword evidence="6" id="KW-1185">Reference proteome</keyword>
<dbReference type="AlphaFoldDB" id="A0A482XHM9"/>
<reference evidence="5 6" key="1">
    <citation type="journal article" date="2017" name="Gigascience">
        <title>Genome sequence of the small brown planthopper, Laodelphax striatellus.</title>
        <authorList>
            <person name="Zhu J."/>
            <person name="Jiang F."/>
            <person name="Wang X."/>
            <person name="Yang P."/>
            <person name="Bao Y."/>
            <person name="Zhao W."/>
            <person name="Wang W."/>
            <person name="Lu H."/>
            <person name="Wang Q."/>
            <person name="Cui N."/>
            <person name="Li J."/>
            <person name="Chen X."/>
            <person name="Luo L."/>
            <person name="Yu J."/>
            <person name="Kang L."/>
            <person name="Cui F."/>
        </authorList>
    </citation>
    <scope>NUCLEOTIDE SEQUENCE [LARGE SCALE GENOMIC DNA]</scope>
    <source>
        <strain evidence="5">Lst14</strain>
    </source>
</reference>
<dbReference type="Gene3D" id="2.60.120.290">
    <property type="entry name" value="Spermadhesin, CUB domain"/>
    <property type="match status" value="2"/>
</dbReference>
<comment type="caution">
    <text evidence="2">Lacks conserved residue(s) required for the propagation of feature annotation.</text>
</comment>
<sequence>MEVRLKCARRWHFSSDFHLSITSTLFGTILNLIFIFFGANFNNISSVSASAQVSWTPIHLDSSSQIDLWTQKASGCPCSYAPDNNNCACCVQDGGCHCGEDSPHRCAQCGLTQYCTSMCNMSLDSRALMSSSSKTFGQIKSPADQGPLLCWYNLQPDTGQRVEIQIYRLVSVGRFNGTHCESGFVQLVEGGGPVVNPAGTQICGGNERFSPPVVLFGDKGTATLIFQITEPTVRSQFLAYFSFTSVNSTGVGFQPMGGRRLEHTDCDWLYQDFLCREPGSCKLASPGFPGIYAPRRRCRYHITISSMQTWVRLKFLSLYLPHSQCELDNVKIYQGATNSSALVATLCGNRKKQELNFPGPNLLIEFSSGPAVPPFDYNGFMASLEFWHKPVSTEAPTTTQRVTEQSVLSKSLDARGNNAVQSTARPACELVFNGNESRSGHFDSRKESWHQNCSFVFIGKPSDVVHVSLFNYRLKSSSCQSTIEIYDGLQSEGRKPTKKICSPSTKHAQDPSGKFHEQQLFVSSGPILNILLRRLPTHQASSQSEPEFLDGAYVFHDEHVSGTLQPDALCNVDYFGMSASTYGTVTNAGNQHVFWNVEGPLQCSHRFIPAANQSATVQLVSLGKLRTDPNQCHTRCGDSGCQCVTSQLPLSQIDHIMLSTDNQLTLSCICGNFEEDWLPVGVRSWSPVSIVYHLAHYSWTTKGFQFRADYSFTNDAMCGHQVLTQHLGIIDSADLPTSSQLNYFYHQSCTWLLDSNVERQLTLELQSDQNRQCSAWNLSIHEYSEQNEDRTGTHLYTFCSREKHKNYSLPWKLNIVVIKLSAMTRIPPQFQIKWRSQIVRANTRIAGPTPELGSSGKASSKMCTHHILQIVAVLLLLLKSSNIPCRDFQTINNQKFLHGPLRAIQSLLSDSIPNSSWRFCFMEADAPAFTPSQDSHCSRLNCSRAQFISAIIANSADPDPAPSLAAASVLSAATDCSFPPIHFYATNCTLLV</sequence>
<feature type="domain" description="CUB" evidence="4">
    <location>
        <begin position="718"/>
        <end position="837"/>
    </location>
</feature>
<keyword evidence="1" id="KW-1015">Disulfide bond</keyword>
<dbReference type="Proteomes" id="UP000291343">
    <property type="component" value="Unassembled WGS sequence"/>
</dbReference>
<dbReference type="InterPro" id="IPR053207">
    <property type="entry name" value="Non-NMDA_GluR_Accessory"/>
</dbReference>
<feature type="transmembrane region" description="Helical" evidence="3">
    <location>
        <begin position="21"/>
        <end position="41"/>
    </location>
</feature>
<name>A0A482XHM9_LAOST</name>
<keyword evidence="3" id="KW-0472">Membrane</keyword>
<dbReference type="InParanoid" id="A0A482XHM9"/>
<dbReference type="EMBL" id="QKKF02010319">
    <property type="protein sequence ID" value="RZF44838.1"/>
    <property type="molecule type" value="Genomic_DNA"/>
</dbReference>
<dbReference type="SMART" id="SM00042">
    <property type="entry name" value="CUB"/>
    <property type="match status" value="2"/>
</dbReference>
<dbReference type="OrthoDB" id="10063988at2759"/>
<keyword evidence="3" id="KW-1133">Transmembrane helix</keyword>
<dbReference type="PANTHER" id="PTHR47537">
    <property type="entry name" value="CUBILIN"/>
    <property type="match status" value="1"/>
</dbReference>
<dbReference type="InterPro" id="IPR035914">
    <property type="entry name" value="Sperma_CUB_dom_sf"/>
</dbReference>
<dbReference type="GO" id="GO:0005886">
    <property type="term" value="C:plasma membrane"/>
    <property type="evidence" value="ECO:0007669"/>
    <property type="project" value="TreeGrafter"/>
</dbReference>
<dbReference type="SMR" id="A0A482XHM9"/>
<dbReference type="PROSITE" id="PS01180">
    <property type="entry name" value="CUB"/>
    <property type="match status" value="3"/>
</dbReference>
<protein>
    <recommendedName>
        <fullName evidence="4">CUB domain-containing protein</fullName>
    </recommendedName>
</protein>
<proteinExistence type="predicted"/>
<dbReference type="SUPFAM" id="SSF49854">
    <property type="entry name" value="Spermadhesin, CUB domain"/>
    <property type="match status" value="2"/>
</dbReference>